<organism evidence="1 2">
    <name type="scientific">Phyllobacterium myrsinacearum</name>
    <dbReference type="NCBI Taxonomy" id="28101"/>
    <lineage>
        <taxon>Bacteria</taxon>
        <taxon>Pseudomonadati</taxon>
        <taxon>Pseudomonadota</taxon>
        <taxon>Alphaproteobacteria</taxon>
        <taxon>Hyphomicrobiales</taxon>
        <taxon>Phyllobacteriaceae</taxon>
        <taxon>Phyllobacterium</taxon>
    </lineage>
</organism>
<evidence type="ECO:0008006" key="3">
    <source>
        <dbReference type="Google" id="ProtNLM"/>
    </source>
</evidence>
<dbReference type="Pfam" id="PF11218">
    <property type="entry name" value="DUF3011"/>
    <property type="match status" value="1"/>
</dbReference>
<sequence length="126" mass="15219">MYRYILAMAVTLGGMQFVTVPAAQAQERPIRCESRSFRYNECETDMRRPRIIRQLSGSACIPGQSWGFSRGTIWVDKGCSAVFADSAERPRWRDRDDRPRWRDDRYPRRDYRREYRDDRYYQPDDY</sequence>
<dbReference type="Proteomes" id="UP000238563">
    <property type="component" value="Unassembled WGS sequence"/>
</dbReference>
<dbReference type="RefSeq" id="WP_105734351.1">
    <property type="nucleotide sequence ID" value="NZ_PVBT01000003.1"/>
</dbReference>
<name>A0A2S9JJR0_9HYPH</name>
<evidence type="ECO:0000313" key="2">
    <source>
        <dbReference type="Proteomes" id="UP000238563"/>
    </source>
</evidence>
<comment type="caution">
    <text evidence="1">The sequence shown here is derived from an EMBL/GenBank/DDBJ whole genome shotgun (WGS) entry which is preliminary data.</text>
</comment>
<protein>
    <recommendedName>
        <fullName evidence="3">DUF3011 domain-containing protein</fullName>
    </recommendedName>
</protein>
<proteinExistence type="predicted"/>
<dbReference type="AlphaFoldDB" id="A0A2S9JJR0"/>
<dbReference type="OrthoDB" id="5984161at2"/>
<dbReference type="EMBL" id="PVBT01000003">
    <property type="protein sequence ID" value="PRD53346.1"/>
    <property type="molecule type" value="Genomic_DNA"/>
</dbReference>
<dbReference type="InterPro" id="IPR021381">
    <property type="entry name" value="DUF3011"/>
</dbReference>
<accession>A0A2S9JJR0</accession>
<reference evidence="1 2" key="1">
    <citation type="submission" date="2018-02" db="EMBL/GenBank/DDBJ databases">
        <title>The draft genome of Phyllobacterium myrsinacearum DSM5892.</title>
        <authorList>
            <person name="Li L."/>
            <person name="Liu L."/>
            <person name="Zhang X."/>
            <person name="Wang T."/>
        </authorList>
    </citation>
    <scope>NUCLEOTIDE SEQUENCE [LARGE SCALE GENOMIC DNA]</scope>
    <source>
        <strain evidence="1 2">DSM 5892</strain>
    </source>
</reference>
<keyword evidence="2" id="KW-1185">Reference proteome</keyword>
<evidence type="ECO:0000313" key="1">
    <source>
        <dbReference type="EMBL" id="PRD53346.1"/>
    </source>
</evidence>
<gene>
    <name evidence="1" type="ORF">C5750_13265</name>
</gene>